<feature type="region of interest" description="Disordered" evidence="1">
    <location>
        <begin position="60"/>
        <end position="82"/>
    </location>
</feature>
<dbReference type="InterPro" id="IPR054722">
    <property type="entry name" value="PolX-like_BBD"/>
</dbReference>
<feature type="domain" description="GAG-pre-integrase" evidence="2">
    <location>
        <begin position="214"/>
        <end position="284"/>
    </location>
</feature>
<dbReference type="AlphaFoldDB" id="A0AA38Z562"/>
<gene>
    <name evidence="4" type="ORF">PVL29_018499</name>
</gene>
<evidence type="ECO:0008006" key="6">
    <source>
        <dbReference type="Google" id="ProtNLM"/>
    </source>
</evidence>
<accession>A0AA38Z562</accession>
<reference evidence="4 5" key="1">
    <citation type="journal article" date="2023" name="BMC Biotechnol.">
        <title>Vitis rotundifolia cv Carlos genome sequencing.</title>
        <authorList>
            <person name="Huff M."/>
            <person name="Hulse-Kemp A."/>
            <person name="Scheffler B."/>
            <person name="Youngblood R."/>
            <person name="Simpson S."/>
            <person name="Babiker E."/>
            <person name="Staton M."/>
        </authorList>
    </citation>
    <scope>NUCLEOTIDE SEQUENCE [LARGE SCALE GENOMIC DNA]</scope>
    <source>
        <tissue evidence="4">Leaf</tissue>
    </source>
</reference>
<dbReference type="Proteomes" id="UP001168098">
    <property type="component" value="Unassembled WGS sequence"/>
</dbReference>
<dbReference type="PANTHER" id="PTHR47592">
    <property type="entry name" value="PBF68 PROTEIN"/>
    <property type="match status" value="1"/>
</dbReference>
<evidence type="ECO:0000313" key="5">
    <source>
        <dbReference type="Proteomes" id="UP001168098"/>
    </source>
</evidence>
<dbReference type="PANTHER" id="PTHR47592:SF27">
    <property type="entry name" value="OS08G0421700 PROTEIN"/>
    <property type="match status" value="1"/>
</dbReference>
<evidence type="ECO:0000259" key="2">
    <source>
        <dbReference type="Pfam" id="PF13976"/>
    </source>
</evidence>
<dbReference type="Pfam" id="PF13976">
    <property type="entry name" value="gag_pre-integrs"/>
    <property type="match status" value="1"/>
</dbReference>
<evidence type="ECO:0000256" key="1">
    <source>
        <dbReference type="SAM" id="MobiDB-lite"/>
    </source>
</evidence>
<organism evidence="4 5">
    <name type="scientific">Vitis rotundifolia</name>
    <name type="common">Muscadine grape</name>
    <dbReference type="NCBI Taxonomy" id="103349"/>
    <lineage>
        <taxon>Eukaryota</taxon>
        <taxon>Viridiplantae</taxon>
        <taxon>Streptophyta</taxon>
        <taxon>Embryophyta</taxon>
        <taxon>Tracheophyta</taxon>
        <taxon>Spermatophyta</taxon>
        <taxon>Magnoliopsida</taxon>
        <taxon>eudicotyledons</taxon>
        <taxon>Gunneridae</taxon>
        <taxon>Pentapetalae</taxon>
        <taxon>rosids</taxon>
        <taxon>Vitales</taxon>
        <taxon>Vitaceae</taxon>
        <taxon>Viteae</taxon>
        <taxon>Vitis</taxon>
    </lineage>
</organism>
<comment type="caution">
    <text evidence="4">The sequence shown here is derived from an EMBL/GenBank/DDBJ whole genome shotgun (WGS) entry which is preliminary data.</text>
</comment>
<evidence type="ECO:0000259" key="3">
    <source>
        <dbReference type="Pfam" id="PF22936"/>
    </source>
</evidence>
<keyword evidence="5" id="KW-1185">Reference proteome</keyword>
<evidence type="ECO:0000313" key="4">
    <source>
        <dbReference type="EMBL" id="KAJ9682590.1"/>
    </source>
</evidence>
<sequence length="307" mass="34368">MLDLSFRPEASALLTRGPHAAESSGPSPRWSKRTYCEYCKKLGHIKDTCWALHGKPIDWKPRQPNKGHNHQASTETQADKTPTKICQSTSSVGFNSDQLAKLYELFSNFQASAYTMSQITPWIIDSGASNHMTDAHHLFSIYSPYAGNLKVKIADGTLSPVAGKGSIRISESITLNPILDVPNLSCNLLSISQLTKKSNCSAKFLLSHLLRNMGLYYFDEIDVHGQCPPTVCNSASHPKDSELLLWHKRMSHPSFQYLKHLFPSLCSNKTSLDFQCEVCELAKHHRASFPKSKYKAYIPFTLIHSDL</sequence>
<dbReference type="InterPro" id="IPR025724">
    <property type="entry name" value="GAG-pre-integrase_dom"/>
</dbReference>
<proteinExistence type="predicted"/>
<dbReference type="EMBL" id="JARBHA010000014">
    <property type="protein sequence ID" value="KAJ9682590.1"/>
    <property type="molecule type" value="Genomic_DNA"/>
</dbReference>
<dbReference type="Pfam" id="PF22936">
    <property type="entry name" value="Pol_BBD"/>
    <property type="match status" value="1"/>
</dbReference>
<protein>
    <recommendedName>
        <fullName evidence="6">GAG-pre-integrase domain-containing protein</fullName>
    </recommendedName>
</protein>
<feature type="domain" description="Retrovirus-related Pol polyprotein from transposon TNT 1-94-like beta-barrel" evidence="3">
    <location>
        <begin position="122"/>
        <end position="197"/>
    </location>
</feature>
<name>A0AA38Z562_VITRO</name>